<feature type="compositionally biased region" description="Polar residues" evidence="1">
    <location>
        <begin position="1"/>
        <end position="15"/>
    </location>
</feature>
<evidence type="ECO:0000256" key="1">
    <source>
        <dbReference type="SAM" id="MobiDB-lite"/>
    </source>
</evidence>
<feature type="region of interest" description="Disordered" evidence="1">
    <location>
        <begin position="1"/>
        <end position="37"/>
    </location>
</feature>
<organism evidence="2 3">
    <name type="scientific">Tulasnella calospora MUT 4182</name>
    <dbReference type="NCBI Taxonomy" id="1051891"/>
    <lineage>
        <taxon>Eukaryota</taxon>
        <taxon>Fungi</taxon>
        <taxon>Dikarya</taxon>
        <taxon>Basidiomycota</taxon>
        <taxon>Agaricomycotina</taxon>
        <taxon>Agaricomycetes</taxon>
        <taxon>Cantharellales</taxon>
        <taxon>Tulasnellaceae</taxon>
        <taxon>Tulasnella</taxon>
    </lineage>
</organism>
<evidence type="ECO:0000313" key="2">
    <source>
        <dbReference type="EMBL" id="KIO25669.1"/>
    </source>
</evidence>
<name>A0A0C3QIB5_9AGAM</name>
<keyword evidence="3" id="KW-1185">Reference proteome</keyword>
<reference evidence="3" key="2">
    <citation type="submission" date="2015-01" db="EMBL/GenBank/DDBJ databases">
        <title>Evolutionary Origins and Diversification of the Mycorrhizal Mutualists.</title>
        <authorList>
            <consortium name="DOE Joint Genome Institute"/>
            <consortium name="Mycorrhizal Genomics Consortium"/>
            <person name="Kohler A."/>
            <person name="Kuo A."/>
            <person name="Nagy L.G."/>
            <person name="Floudas D."/>
            <person name="Copeland A."/>
            <person name="Barry K.W."/>
            <person name="Cichocki N."/>
            <person name="Veneault-Fourrey C."/>
            <person name="LaButti K."/>
            <person name="Lindquist E.A."/>
            <person name="Lipzen A."/>
            <person name="Lundell T."/>
            <person name="Morin E."/>
            <person name="Murat C."/>
            <person name="Riley R."/>
            <person name="Ohm R."/>
            <person name="Sun H."/>
            <person name="Tunlid A."/>
            <person name="Henrissat B."/>
            <person name="Grigoriev I.V."/>
            <person name="Hibbett D.S."/>
            <person name="Martin F."/>
        </authorList>
    </citation>
    <scope>NUCLEOTIDE SEQUENCE [LARGE SCALE GENOMIC DNA]</scope>
    <source>
        <strain evidence="3">MUT 4182</strain>
    </source>
</reference>
<feature type="region of interest" description="Disordered" evidence="1">
    <location>
        <begin position="55"/>
        <end position="79"/>
    </location>
</feature>
<reference evidence="2 3" key="1">
    <citation type="submission" date="2014-04" db="EMBL/GenBank/DDBJ databases">
        <authorList>
            <consortium name="DOE Joint Genome Institute"/>
            <person name="Kuo A."/>
            <person name="Girlanda M."/>
            <person name="Perotto S."/>
            <person name="Kohler A."/>
            <person name="Nagy L.G."/>
            <person name="Floudas D."/>
            <person name="Copeland A."/>
            <person name="Barry K.W."/>
            <person name="Cichocki N."/>
            <person name="Veneault-Fourrey C."/>
            <person name="LaButti K."/>
            <person name="Lindquist E.A."/>
            <person name="Lipzen A."/>
            <person name="Lundell T."/>
            <person name="Morin E."/>
            <person name="Murat C."/>
            <person name="Sun H."/>
            <person name="Tunlid A."/>
            <person name="Henrissat B."/>
            <person name="Grigoriev I.V."/>
            <person name="Hibbett D.S."/>
            <person name="Martin F."/>
            <person name="Nordberg H.P."/>
            <person name="Cantor M.N."/>
            <person name="Hua S.X."/>
        </authorList>
    </citation>
    <scope>NUCLEOTIDE SEQUENCE [LARGE SCALE GENOMIC DNA]</scope>
    <source>
        <strain evidence="2 3">MUT 4182</strain>
    </source>
</reference>
<protein>
    <submittedName>
        <fullName evidence="2">Uncharacterized protein</fullName>
    </submittedName>
</protein>
<evidence type="ECO:0000313" key="3">
    <source>
        <dbReference type="Proteomes" id="UP000054248"/>
    </source>
</evidence>
<proteinExistence type="predicted"/>
<dbReference type="HOGENOM" id="CLU_2607801_0_0_1"/>
<dbReference type="EMBL" id="KN823037">
    <property type="protein sequence ID" value="KIO25669.1"/>
    <property type="molecule type" value="Genomic_DNA"/>
</dbReference>
<sequence length="79" mass="8375">MASSSPTTSNANHGTRSMFRGPQVDGSATASAGVGSPTLAIDDGFWEYLRAKAGEFKSTGQPHTPRRLTPLDFSVRTFS</sequence>
<dbReference type="Proteomes" id="UP000054248">
    <property type="component" value="Unassembled WGS sequence"/>
</dbReference>
<dbReference type="AlphaFoldDB" id="A0A0C3QIB5"/>
<gene>
    <name evidence="2" type="ORF">M407DRAFT_243979</name>
</gene>
<accession>A0A0C3QIB5</accession>